<dbReference type="InterPro" id="IPR010065">
    <property type="entry name" value="AA_ABC_transptr_permease_3TM"/>
</dbReference>
<accession>A0ABP9PG80</accession>
<keyword evidence="5 7" id="KW-1133">Transmembrane helix</keyword>
<evidence type="ECO:0000313" key="9">
    <source>
        <dbReference type="EMBL" id="GAA5145687.1"/>
    </source>
</evidence>
<evidence type="ECO:0000256" key="1">
    <source>
        <dbReference type="ARBA" id="ARBA00004651"/>
    </source>
</evidence>
<evidence type="ECO:0000259" key="8">
    <source>
        <dbReference type="PROSITE" id="PS50928"/>
    </source>
</evidence>
<dbReference type="NCBIfam" id="TIGR01726">
    <property type="entry name" value="HEQRo_perm_3TM"/>
    <property type="match status" value="1"/>
</dbReference>
<evidence type="ECO:0000313" key="10">
    <source>
        <dbReference type="Proteomes" id="UP001500221"/>
    </source>
</evidence>
<comment type="caution">
    <text evidence="9">The sequence shown here is derived from an EMBL/GenBank/DDBJ whole genome shotgun (WGS) entry which is preliminary data.</text>
</comment>
<feature type="transmembrane region" description="Helical" evidence="7">
    <location>
        <begin position="76"/>
        <end position="98"/>
    </location>
</feature>
<dbReference type="PROSITE" id="PS50928">
    <property type="entry name" value="ABC_TM1"/>
    <property type="match status" value="1"/>
</dbReference>
<dbReference type="CDD" id="cd06261">
    <property type="entry name" value="TM_PBP2"/>
    <property type="match status" value="1"/>
</dbReference>
<dbReference type="EMBL" id="BAABKG010000002">
    <property type="protein sequence ID" value="GAA5145687.1"/>
    <property type="molecule type" value="Genomic_DNA"/>
</dbReference>
<feature type="transmembrane region" description="Helical" evidence="7">
    <location>
        <begin position="205"/>
        <end position="230"/>
    </location>
</feature>
<evidence type="ECO:0000256" key="5">
    <source>
        <dbReference type="ARBA" id="ARBA00022989"/>
    </source>
</evidence>
<evidence type="ECO:0000256" key="2">
    <source>
        <dbReference type="ARBA" id="ARBA00022448"/>
    </source>
</evidence>
<keyword evidence="2 7" id="KW-0813">Transport</keyword>
<dbReference type="RefSeq" id="WP_345456531.1">
    <property type="nucleotide sequence ID" value="NZ_BAABKG010000002.1"/>
</dbReference>
<organism evidence="9 10">
    <name type="scientific">Nocardioides marinquilinus</name>
    <dbReference type="NCBI Taxonomy" id="1210400"/>
    <lineage>
        <taxon>Bacteria</taxon>
        <taxon>Bacillati</taxon>
        <taxon>Actinomycetota</taxon>
        <taxon>Actinomycetes</taxon>
        <taxon>Propionibacteriales</taxon>
        <taxon>Nocardioidaceae</taxon>
        <taxon>Nocardioides</taxon>
    </lineage>
</organism>
<proteinExistence type="inferred from homology"/>
<evidence type="ECO:0000256" key="7">
    <source>
        <dbReference type="RuleBase" id="RU363032"/>
    </source>
</evidence>
<evidence type="ECO:0000256" key="3">
    <source>
        <dbReference type="ARBA" id="ARBA00022475"/>
    </source>
</evidence>
<comment type="similarity">
    <text evidence="7">Belongs to the binding-protein-dependent transport system permease family.</text>
</comment>
<protein>
    <submittedName>
        <fullName evidence="9">Amino acid ABC transporter permease</fullName>
    </submittedName>
</protein>
<keyword evidence="3" id="KW-1003">Cell membrane</keyword>
<name>A0ABP9PG80_9ACTN</name>
<reference evidence="10" key="1">
    <citation type="journal article" date="2019" name="Int. J. Syst. Evol. Microbiol.">
        <title>The Global Catalogue of Microorganisms (GCM) 10K type strain sequencing project: providing services to taxonomists for standard genome sequencing and annotation.</title>
        <authorList>
            <consortium name="The Broad Institute Genomics Platform"/>
            <consortium name="The Broad Institute Genome Sequencing Center for Infectious Disease"/>
            <person name="Wu L."/>
            <person name="Ma J."/>
        </authorList>
    </citation>
    <scope>NUCLEOTIDE SEQUENCE [LARGE SCALE GENOMIC DNA]</scope>
    <source>
        <strain evidence="10">JCM 18459</strain>
    </source>
</reference>
<dbReference type="Pfam" id="PF00528">
    <property type="entry name" value="BPD_transp_1"/>
    <property type="match status" value="1"/>
</dbReference>
<dbReference type="PANTHER" id="PTHR30614">
    <property type="entry name" value="MEMBRANE COMPONENT OF AMINO ACID ABC TRANSPORTER"/>
    <property type="match status" value="1"/>
</dbReference>
<keyword evidence="4 7" id="KW-0812">Transmembrane</keyword>
<feature type="domain" description="ABC transmembrane type-1" evidence="8">
    <location>
        <begin position="74"/>
        <end position="269"/>
    </location>
</feature>
<keyword evidence="6 7" id="KW-0472">Membrane</keyword>
<keyword evidence="10" id="KW-1185">Reference proteome</keyword>
<evidence type="ECO:0000256" key="4">
    <source>
        <dbReference type="ARBA" id="ARBA00022692"/>
    </source>
</evidence>
<evidence type="ECO:0000256" key="6">
    <source>
        <dbReference type="ARBA" id="ARBA00023136"/>
    </source>
</evidence>
<feature type="transmembrane region" description="Helical" evidence="7">
    <location>
        <begin position="150"/>
        <end position="168"/>
    </location>
</feature>
<sequence>MSTTAVLYDKPGPKARRRARIGTVVALVAIAALLYVAYARLADRGQFEAEKWAPLVDPGSEEFSQVWEILGEGFRATLVAAALAIALSLALGVVLGVARLRLGRIARIPVIAFIELFRGLPVVITIVFTWRAMVELGVDVSFLPGEPGLWYLVIGLTLYNSVIIAEILRAGVLSLPSGQGEAGRAIGMTEGQVMRSILLPQAFRVMLPALISQLVVILKDTSLVALLGFYSEALFEGRRLQRVLDNPIQTFFVIGLIFIVVNYALSRLATYAERRLSRSRNGSGDAAKVDEVVPVT</sequence>
<dbReference type="InterPro" id="IPR000515">
    <property type="entry name" value="MetI-like"/>
</dbReference>
<dbReference type="InterPro" id="IPR035906">
    <property type="entry name" value="MetI-like_sf"/>
</dbReference>
<dbReference type="Proteomes" id="UP001500221">
    <property type="component" value="Unassembled WGS sequence"/>
</dbReference>
<dbReference type="SUPFAM" id="SSF161098">
    <property type="entry name" value="MetI-like"/>
    <property type="match status" value="1"/>
</dbReference>
<dbReference type="InterPro" id="IPR043429">
    <property type="entry name" value="ArtM/GltK/GlnP/TcyL/YhdX-like"/>
</dbReference>
<feature type="transmembrane region" description="Helical" evidence="7">
    <location>
        <begin position="110"/>
        <end position="130"/>
    </location>
</feature>
<dbReference type="PANTHER" id="PTHR30614:SF21">
    <property type="entry name" value="AMINO ACID ABC TRANSPORTER PERMEASE"/>
    <property type="match status" value="1"/>
</dbReference>
<gene>
    <name evidence="9" type="ORF">GCM10023340_15450</name>
</gene>
<feature type="transmembrane region" description="Helical" evidence="7">
    <location>
        <begin position="250"/>
        <end position="270"/>
    </location>
</feature>
<comment type="subcellular location">
    <subcellularLocation>
        <location evidence="1 7">Cell membrane</location>
        <topology evidence="1 7">Multi-pass membrane protein</topology>
    </subcellularLocation>
</comment>
<feature type="transmembrane region" description="Helical" evidence="7">
    <location>
        <begin position="21"/>
        <end position="38"/>
    </location>
</feature>
<dbReference type="Gene3D" id="1.10.3720.10">
    <property type="entry name" value="MetI-like"/>
    <property type="match status" value="1"/>
</dbReference>